<feature type="transmembrane region" description="Helical" evidence="7">
    <location>
        <begin position="16"/>
        <end position="39"/>
    </location>
</feature>
<keyword evidence="2" id="KW-0813">Transport</keyword>
<feature type="transmembrane region" description="Helical" evidence="7">
    <location>
        <begin position="375"/>
        <end position="396"/>
    </location>
</feature>
<dbReference type="InterPro" id="IPR036259">
    <property type="entry name" value="MFS_trans_sf"/>
</dbReference>
<feature type="transmembrane region" description="Helical" evidence="7">
    <location>
        <begin position="340"/>
        <end position="363"/>
    </location>
</feature>
<evidence type="ECO:0000256" key="3">
    <source>
        <dbReference type="ARBA" id="ARBA00022475"/>
    </source>
</evidence>
<name>A9HQQ4_GLUDA</name>
<evidence type="ECO:0000256" key="6">
    <source>
        <dbReference type="ARBA" id="ARBA00023136"/>
    </source>
</evidence>
<organism evidence="8 9">
    <name type="scientific">Gluconacetobacter diazotrophicus (strain ATCC 49037 / DSM 5601 / CCUG 37298 / CIP 103539 / LMG 7603 / PAl5)</name>
    <dbReference type="NCBI Taxonomy" id="272568"/>
    <lineage>
        <taxon>Bacteria</taxon>
        <taxon>Pseudomonadati</taxon>
        <taxon>Pseudomonadota</taxon>
        <taxon>Alphaproteobacteria</taxon>
        <taxon>Acetobacterales</taxon>
        <taxon>Acetobacteraceae</taxon>
        <taxon>Gluconacetobacter</taxon>
    </lineage>
</organism>
<feature type="transmembrane region" description="Helical" evidence="7">
    <location>
        <begin position="257"/>
        <end position="278"/>
    </location>
</feature>
<dbReference type="OrthoDB" id="9775268at2"/>
<dbReference type="SUPFAM" id="SSF103473">
    <property type="entry name" value="MFS general substrate transporter"/>
    <property type="match status" value="1"/>
</dbReference>
<gene>
    <name evidence="8" type="ordered locus">GDI2835</name>
</gene>
<dbReference type="Gene3D" id="1.20.1250.20">
    <property type="entry name" value="MFS general substrate transporter like domains"/>
    <property type="match status" value="1"/>
</dbReference>
<keyword evidence="5 7" id="KW-1133">Transmembrane helix</keyword>
<evidence type="ECO:0000256" key="7">
    <source>
        <dbReference type="SAM" id="Phobius"/>
    </source>
</evidence>
<feature type="transmembrane region" description="Helical" evidence="7">
    <location>
        <begin position="285"/>
        <end position="305"/>
    </location>
</feature>
<dbReference type="KEGG" id="gdi:GDI2835"/>
<comment type="subcellular location">
    <subcellularLocation>
        <location evidence="1">Cell membrane</location>
        <topology evidence="1">Multi-pass membrane protein</topology>
    </subcellularLocation>
</comment>
<feature type="transmembrane region" description="Helical" evidence="7">
    <location>
        <begin position="142"/>
        <end position="165"/>
    </location>
</feature>
<evidence type="ECO:0000256" key="4">
    <source>
        <dbReference type="ARBA" id="ARBA00022692"/>
    </source>
</evidence>
<dbReference type="EMBL" id="AM889285">
    <property type="protein sequence ID" value="CAP56778.1"/>
    <property type="molecule type" value="Genomic_DNA"/>
</dbReference>
<dbReference type="Proteomes" id="UP000001176">
    <property type="component" value="Chromosome"/>
</dbReference>
<keyword evidence="4 7" id="KW-0812">Transmembrane</keyword>
<sequence length="405" mass="42663">MPPSLRRLLFERNFRLFAIAESLSLVGSAMIPVVFSFAIYADGGSADLVSIVLAAQTIPFILLLPFSGTLVARISPRRTIIYAEMICLAAELCLAMEFNHAHLTIIPVVILSFILGIGAAFIIPGCEALVPELVEAGSLQEVNSLVGMMSALGAMIGPALGGVAISTAGPAAAILLDAASYGCSIFLLREVRTRRSVALVDEPFIQQMLQGWQQFRAKPWLSVIVVQYALFQLLVLGPAYVIGSLTFARVGSGVERWGVLLAIMSIGHLIGGAIGMYLKATTPLVTGLLAFSLFAAAPASLAIQASLPLEIPAFLVAGAGLAIFSVMWDTAKQEQIEPHLISRVASLATLGSNSLLPIGYLLATPLRNQFGITGALSFTAAACVVITLTGTLFPAVKQVRSNPDS</sequence>
<accession>A9HQQ4</accession>
<evidence type="ECO:0000256" key="5">
    <source>
        <dbReference type="ARBA" id="ARBA00022989"/>
    </source>
</evidence>
<evidence type="ECO:0000313" key="8">
    <source>
        <dbReference type="EMBL" id="CAP56778.1"/>
    </source>
</evidence>
<dbReference type="PANTHER" id="PTHR23513">
    <property type="entry name" value="INTEGRAL MEMBRANE EFFLUX PROTEIN-RELATED"/>
    <property type="match status" value="1"/>
</dbReference>
<feature type="transmembrane region" description="Helical" evidence="7">
    <location>
        <begin position="220"/>
        <end position="242"/>
    </location>
</feature>
<evidence type="ECO:0000256" key="2">
    <source>
        <dbReference type="ARBA" id="ARBA00022448"/>
    </source>
</evidence>
<dbReference type="RefSeq" id="WP_012227010.1">
    <property type="nucleotide sequence ID" value="NC_010125.1"/>
</dbReference>
<protein>
    <submittedName>
        <fullName evidence="8">Putative major facilitator superfamily (MFS) transporter</fullName>
    </submittedName>
</protein>
<dbReference type="GO" id="GO:0005886">
    <property type="term" value="C:plasma membrane"/>
    <property type="evidence" value="ECO:0007669"/>
    <property type="project" value="UniProtKB-SubCell"/>
</dbReference>
<feature type="transmembrane region" description="Helical" evidence="7">
    <location>
        <begin position="104"/>
        <end position="130"/>
    </location>
</feature>
<dbReference type="Pfam" id="PF05977">
    <property type="entry name" value="MFS_3"/>
    <property type="match status" value="1"/>
</dbReference>
<keyword evidence="6 7" id="KW-0472">Membrane</keyword>
<feature type="transmembrane region" description="Helical" evidence="7">
    <location>
        <begin position="311"/>
        <end position="328"/>
    </location>
</feature>
<dbReference type="PANTHER" id="PTHR23513:SF11">
    <property type="entry name" value="STAPHYLOFERRIN A TRANSPORTER"/>
    <property type="match status" value="1"/>
</dbReference>
<keyword evidence="3" id="KW-1003">Cell membrane</keyword>
<dbReference type="InterPro" id="IPR010290">
    <property type="entry name" value="TM_effector"/>
</dbReference>
<feature type="transmembrane region" description="Helical" evidence="7">
    <location>
        <begin position="51"/>
        <end position="72"/>
    </location>
</feature>
<dbReference type="CDD" id="cd06173">
    <property type="entry name" value="MFS_MefA_like"/>
    <property type="match status" value="1"/>
</dbReference>
<keyword evidence="9" id="KW-1185">Reference proteome</keyword>
<evidence type="ECO:0000313" key="9">
    <source>
        <dbReference type="Proteomes" id="UP000001176"/>
    </source>
</evidence>
<reference evidence="8 9" key="1">
    <citation type="journal article" date="2009" name="BMC Genomics">
        <title>Complete genome sequence of the sugarcane nitrogen-fixing endophyte Gluconacetobacter diazotrophicus Pal5.</title>
        <authorList>
            <person name="Bertalan M."/>
            <person name="Albano R."/>
            <person name="Padua V."/>
            <person name="Rouws L."/>
            <person name="Rojas C."/>
            <person name="Hemerly A."/>
            <person name="Teixeira K."/>
            <person name="Schwab S."/>
            <person name="Araujo J."/>
            <person name="Oliveira A."/>
            <person name="Franca L."/>
            <person name="Magalhaes V."/>
            <person name="Alqueres S."/>
            <person name="Cardoso A."/>
            <person name="Almeida W."/>
            <person name="Loureiro M.M."/>
            <person name="Nogueira E."/>
            <person name="Cidade D."/>
            <person name="Oliveira D."/>
            <person name="Simao T."/>
            <person name="Macedo J."/>
            <person name="Valadao A."/>
            <person name="Dreschsel M."/>
            <person name="Freitas F."/>
            <person name="Vidal M."/>
            <person name="Guedes H."/>
            <person name="Rodrigues E."/>
            <person name="Meneses C."/>
            <person name="Brioso P."/>
            <person name="Pozzer L."/>
            <person name="Figueiredo D."/>
            <person name="Montano H."/>
            <person name="Junior J."/>
            <person name="Filho G."/>
            <person name="Flores V."/>
            <person name="Ferreira B."/>
            <person name="Branco A."/>
            <person name="Gonzalez P."/>
            <person name="Guillobel H."/>
            <person name="Lemos M."/>
            <person name="Seibel L."/>
            <person name="Macedo J."/>
            <person name="Alves-Ferreira M."/>
            <person name="Sachetto-Martins G."/>
            <person name="Coelho A."/>
            <person name="Santos E."/>
            <person name="Amaral G."/>
            <person name="Neves A."/>
            <person name="Pacheco A.B."/>
            <person name="Carvalho D."/>
            <person name="Lery L."/>
            <person name="Bisch P."/>
            <person name="Rossle S.C."/>
            <person name="Urmenyi T."/>
            <person name="Kruger W.V."/>
            <person name="Martins O."/>
            <person name="Baldani J.I."/>
            <person name="Ferreira P.C."/>
        </authorList>
    </citation>
    <scope>NUCLEOTIDE SEQUENCE [LARGE SCALE GENOMIC DNA]</scope>
    <source>
        <strain evidence="9">ATCC 49037 / DSM 5601 / CCUG 37298 / CIP 103539 / LMG 7603 / PAl5</strain>
    </source>
</reference>
<evidence type="ECO:0000256" key="1">
    <source>
        <dbReference type="ARBA" id="ARBA00004651"/>
    </source>
</evidence>
<dbReference type="AlphaFoldDB" id="A9HQQ4"/>
<proteinExistence type="predicted"/>